<dbReference type="RefSeq" id="WP_117321795.1">
    <property type="nucleotide sequence ID" value="NZ_QVTD01000003.1"/>
</dbReference>
<dbReference type="AlphaFoldDB" id="A0A372LI20"/>
<proteinExistence type="predicted"/>
<dbReference type="EMBL" id="QVTD01000003">
    <property type="protein sequence ID" value="RFU65622.1"/>
    <property type="molecule type" value="Genomic_DNA"/>
</dbReference>
<dbReference type="Proteomes" id="UP000262939">
    <property type="component" value="Unassembled WGS sequence"/>
</dbReference>
<organism evidence="2 3">
    <name type="scientific">Peribacillus glennii</name>
    <dbReference type="NCBI Taxonomy" id="2303991"/>
    <lineage>
        <taxon>Bacteria</taxon>
        <taxon>Bacillati</taxon>
        <taxon>Bacillota</taxon>
        <taxon>Bacilli</taxon>
        <taxon>Bacillales</taxon>
        <taxon>Bacillaceae</taxon>
        <taxon>Peribacillus</taxon>
    </lineage>
</organism>
<feature type="chain" id="PRO_5038773856" description="DUF3221 domain-containing protein" evidence="1">
    <location>
        <begin position="19"/>
        <end position="176"/>
    </location>
</feature>
<dbReference type="OrthoDB" id="2941347at2"/>
<keyword evidence="3" id="KW-1185">Reference proteome</keyword>
<protein>
    <recommendedName>
        <fullName evidence="4">DUF3221 domain-containing protein</fullName>
    </recommendedName>
</protein>
<feature type="signal peptide" evidence="1">
    <location>
        <begin position="1"/>
        <end position="18"/>
    </location>
</feature>
<evidence type="ECO:0000256" key="1">
    <source>
        <dbReference type="SAM" id="SignalP"/>
    </source>
</evidence>
<keyword evidence="1" id="KW-0732">Signal</keyword>
<dbReference type="PROSITE" id="PS51257">
    <property type="entry name" value="PROKAR_LIPOPROTEIN"/>
    <property type="match status" value="1"/>
</dbReference>
<evidence type="ECO:0000313" key="2">
    <source>
        <dbReference type="EMBL" id="RFU65622.1"/>
    </source>
</evidence>
<comment type="caution">
    <text evidence="2">The sequence shown here is derived from an EMBL/GenBank/DDBJ whole genome shotgun (WGS) entry which is preliminary data.</text>
</comment>
<evidence type="ECO:0008006" key="4">
    <source>
        <dbReference type="Google" id="ProtNLM"/>
    </source>
</evidence>
<reference evidence="2 3" key="1">
    <citation type="submission" date="2018-08" db="EMBL/GenBank/DDBJ databases">
        <title>Bacillus chawlae sp. nov., Bacillus glennii sp. nov., and Bacillus saganii sp. nov. Isolated from the Vehicle Assembly Building at Kennedy Space Center where the Viking Spacecraft were Assembled.</title>
        <authorList>
            <person name="Seuylemezian A."/>
            <person name="Vaishampayan P."/>
        </authorList>
    </citation>
    <scope>NUCLEOTIDE SEQUENCE [LARGE SCALE GENOMIC DNA]</scope>
    <source>
        <strain evidence="2 3">V44-8</strain>
    </source>
</reference>
<evidence type="ECO:0000313" key="3">
    <source>
        <dbReference type="Proteomes" id="UP000262939"/>
    </source>
</evidence>
<accession>A0A372LI20</accession>
<name>A0A372LI20_9BACI</name>
<gene>
    <name evidence="2" type="ORF">D0466_07020</name>
</gene>
<sequence length="176" mass="19674">MKAKAKMLLHISMLVALAGCGPGHGTNMEEITKGETGYITDLADGKEVLIKNTYYTVSENTSIKDSNGDKLKMKDVMIGMKAKVWYAGEMEESLPGRAIARLIIIQIDEESLKEQKVVTSAISNVQKGDSQRFFVRKLTYLAAERVYQLEMMSRSNLDSSFTVTVDEISFNVLYEE</sequence>